<dbReference type="Proteomes" id="UP000188320">
    <property type="component" value="Unassembled WGS sequence"/>
</dbReference>
<dbReference type="OrthoDB" id="2285352at2759"/>
<evidence type="ECO:0000256" key="4">
    <source>
        <dbReference type="ARBA" id="ARBA00022759"/>
    </source>
</evidence>
<dbReference type="GO" id="GO:0003676">
    <property type="term" value="F:nucleic acid binding"/>
    <property type="evidence" value="ECO:0007669"/>
    <property type="project" value="InterPro"/>
</dbReference>
<keyword evidence="8" id="KW-1185">Reference proteome</keyword>
<sequence>MESIPRFESSMGTDPEEWLKQFRLIAKLNKWDAADWVDLAQLKLGKRELVWYKKNVATFSDWVTFTVEFKSKFASAEQGYVSYDKLKEIKQENYESIEELEFALESALSKAGIEDTNAKYNWLVSSLSSDIKIKVRDNNLQTWDAVVKWIADREKDVEKEGKQASLSRKVNSGSGEYKEILERMEQLSLNLLSKVDEAVEKKFFESRRNRYQRTYPRVVTCFHCRKEGHKKYECPKLKEAEDKSESKYTKNVNFLELAHEDISPMEILAVQRRAPGNKQSTPYTRKEAVKIQDSADTVVNNKYVPNAELSMQIEDPDPARNKVSYRPKNNLKQEKFKQEIEQDNVAEASKTKVKTEIKMAEGIEPFSLVDQLAKWNPTISFPQLMSVAPSLNSEMISLCKKTKKQEINELKFARPRTTNCRIIVTVYNKEIWAVVDTGAACSVATPRMVEGWGLIMDEENDQVIITADGMRHHSLGTVRDIPLRIGNNRFTTNLTIMQRKDDSLILGMDWLMRHQAQLNIKDSELRLPLERIMLIVPLHTQDVPGYEECEESELFLMLKENQSPVDDSLKYSDPRIEAMKADNSDIFASDLEQLTQTDQAEHRIILKDDTPIKLKPYRIPHHLYTKITGRVARWAMMLRNYDYTIEHCPGKTNPADALSRLVSKDAEESP</sequence>
<dbReference type="PANTHER" id="PTHR37984:SF5">
    <property type="entry name" value="PROTEIN NYNRIN-LIKE"/>
    <property type="match status" value="1"/>
</dbReference>
<dbReference type="PANTHER" id="PTHR37984">
    <property type="entry name" value="PROTEIN CBG26694"/>
    <property type="match status" value="1"/>
</dbReference>
<keyword evidence="4" id="KW-0255">Endonuclease</keyword>
<dbReference type="InterPro" id="IPR001878">
    <property type="entry name" value="Znf_CCHC"/>
</dbReference>
<dbReference type="CDD" id="cd00303">
    <property type="entry name" value="retropepsin_like"/>
    <property type="match status" value="1"/>
</dbReference>
<keyword evidence="5" id="KW-0863">Zinc-finger</keyword>
<feature type="domain" description="CCHC-type" evidence="6">
    <location>
        <begin position="221"/>
        <end position="236"/>
    </location>
</feature>
<proteinExistence type="predicted"/>
<protein>
    <submittedName>
        <fullName evidence="7">Protein DDI1-like protein</fullName>
    </submittedName>
</protein>
<dbReference type="EMBL" id="LSSK01001194">
    <property type="protein sequence ID" value="OMH80418.1"/>
    <property type="molecule type" value="Genomic_DNA"/>
</dbReference>
<dbReference type="PROSITE" id="PS50158">
    <property type="entry name" value="ZF_CCHC"/>
    <property type="match status" value="1"/>
</dbReference>
<keyword evidence="1" id="KW-0808">Transferase</keyword>
<evidence type="ECO:0000313" key="7">
    <source>
        <dbReference type="EMBL" id="OMH80418.1"/>
    </source>
</evidence>
<dbReference type="Gene3D" id="4.10.60.10">
    <property type="entry name" value="Zinc finger, CCHC-type"/>
    <property type="match status" value="1"/>
</dbReference>
<name>A0A1R1PHJ6_ZANCU</name>
<keyword evidence="2" id="KW-0548">Nucleotidyltransferase</keyword>
<dbReference type="Gene3D" id="2.40.70.10">
    <property type="entry name" value="Acid Proteases"/>
    <property type="match status" value="1"/>
</dbReference>
<evidence type="ECO:0000256" key="3">
    <source>
        <dbReference type="ARBA" id="ARBA00022722"/>
    </source>
</evidence>
<evidence type="ECO:0000259" key="6">
    <source>
        <dbReference type="PROSITE" id="PS50158"/>
    </source>
</evidence>
<dbReference type="Pfam" id="PF08284">
    <property type="entry name" value="RVP_2"/>
    <property type="match status" value="1"/>
</dbReference>
<gene>
    <name evidence="7" type="ORF">AX774_g6146</name>
</gene>
<comment type="caution">
    <text evidence="7">The sequence shown here is derived from an EMBL/GenBank/DDBJ whole genome shotgun (WGS) entry which is preliminary data.</text>
</comment>
<keyword evidence="3" id="KW-0540">Nuclease</keyword>
<evidence type="ECO:0000256" key="2">
    <source>
        <dbReference type="ARBA" id="ARBA00022695"/>
    </source>
</evidence>
<evidence type="ECO:0000256" key="5">
    <source>
        <dbReference type="PROSITE-ProRule" id="PRU00047"/>
    </source>
</evidence>
<feature type="non-terminal residue" evidence="7">
    <location>
        <position position="670"/>
    </location>
</feature>
<dbReference type="AlphaFoldDB" id="A0A1R1PHJ6"/>
<evidence type="ECO:0000313" key="8">
    <source>
        <dbReference type="Proteomes" id="UP000188320"/>
    </source>
</evidence>
<accession>A0A1R1PHJ6</accession>
<dbReference type="SUPFAM" id="SSF57756">
    <property type="entry name" value="Retrovirus zinc finger-like domains"/>
    <property type="match status" value="1"/>
</dbReference>
<dbReference type="GO" id="GO:0008270">
    <property type="term" value="F:zinc ion binding"/>
    <property type="evidence" value="ECO:0007669"/>
    <property type="project" value="UniProtKB-KW"/>
</dbReference>
<dbReference type="InterPro" id="IPR021109">
    <property type="entry name" value="Peptidase_aspartic_dom_sf"/>
</dbReference>
<keyword evidence="5" id="KW-0862">Zinc</keyword>
<dbReference type="InterPro" id="IPR050951">
    <property type="entry name" value="Retrovirus_Pol_polyprotein"/>
</dbReference>
<dbReference type="GO" id="GO:0016779">
    <property type="term" value="F:nucleotidyltransferase activity"/>
    <property type="evidence" value="ECO:0007669"/>
    <property type="project" value="UniProtKB-KW"/>
</dbReference>
<organism evidence="7 8">
    <name type="scientific">Zancudomyces culisetae</name>
    <name type="common">Gut fungus</name>
    <name type="synonym">Smittium culisetae</name>
    <dbReference type="NCBI Taxonomy" id="1213189"/>
    <lineage>
        <taxon>Eukaryota</taxon>
        <taxon>Fungi</taxon>
        <taxon>Fungi incertae sedis</taxon>
        <taxon>Zoopagomycota</taxon>
        <taxon>Kickxellomycotina</taxon>
        <taxon>Harpellomycetes</taxon>
        <taxon>Harpellales</taxon>
        <taxon>Legeriomycetaceae</taxon>
        <taxon>Zancudomyces</taxon>
    </lineage>
</organism>
<dbReference type="SUPFAM" id="SSF50630">
    <property type="entry name" value="Acid proteases"/>
    <property type="match status" value="1"/>
</dbReference>
<dbReference type="GO" id="GO:0004519">
    <property type="term" value="F:endonuclease activity"/>
    <property type="evidence" value="ECO:0007669"/>
    <property type="project" value="UniProtKB-KW"/>
</dbReference>
<keyword evidence="4" id="KW-0378">Hydrolase</keyword>
<evidence type="ECO:0000256" key="1">
    <source>
        <dbReference type="ARBA" id="ARBA00022679"/>
    </source>
</evidence>
<reference evidence="8" key="1">
    <citation type="submission" date="2017-01" db="EMBL/GenBank/DDBJ databases">
        <authorList>
            <person name="Wang Y."/>
            <person name="White M."/>
            <person name="Kvist S."/>
            <person name="Moncalvo J.-M."/>
        </authorList>
    </citation>
    <scope>NUCLEOTIDE SEQUENCE [LARGE SCALE GENOMIC DNA]</scope>
    <source>
        <strain evidence="8">COL-18-3</strain>
    </source>
</reference>
<dbReference type="InterPro" id="IPR036875">
    <property type="entry name" value="Znf_CCHC_sf"/>
</dbReference>
<keyword evidence="5" id="KW-0479">Metal-binding</keyword>